<evidence type="ECO:0000256" key="1">
    <source>
        <dbReference type="SAM" id="MobiDB-lite"/>
    </source>
</evidence>
<evidence type="ECO:0000313" key="2">
    <source>
        <dbReference type="EMBL" id="GIY62954.1"/>
    </source>
</evidence>
<feature type="region of interest" description="Disordered" evidence="1">
    <location>
        <begin position="63"/>
        <end position="83"/>
    </location>
</feature>
<comment type="caution">
    <text evidence="2">The sequence shown here is derived from an EMBL/GenBank/DDBJ whole genome shotgun (WGS) entry which is preliminary data.</text>
</comment>
<proteinExistence type="predicted"/>
<accession>A0AAV4UZ67</accession>
<dbReference type="Proteomes" id="UP001054837">
    <property type="component" value="Unassembled WGS sequence"/>
</dbReference>
<keyword evidence="3" id="KW-1185">Reference proteome</keyword>
<gene>
    <name evidence="2" type="ORF">CDAR_565861</name>
</gene>
<evidence type="ECO:0000313" key="3">
    <source>
        <dbReference type="Proteomes" id="UP001054837"/>
    </source>
</evidence>
<dbReference type="EMBL" id="BPLQ01012143">
    <property type="protein sequence ID" value="GIY62954.1"/>
    <property type="molecule type" value="Genomic_DNA"/>
</dbReference>
<reference evidence="2 3" key="1">
    <citation type="submission" date="2021-06" db="EMBL/GenBank/DDBJ databases">
        <title>Caerostris darwini draft genome.</title>
        <authorList>
            <person name="Kono N."/>
            <person name="Arakawa K."/>
        </authorList>
    </citation>
    <scope>NUCLEOTIDE SEQUENCE [LARGE SCALE GENOMIC DNA]</scope>
</reference>
<dbReference type="AlphaFoldDB" id="A0AAV4UZ67"/>
<protein>
    <submittedName>
        <fullName evidence="2">Uncharacterized protein</fullName>
    </submittedName>
</protein>
<name>A0AAV4UZ67_9ARAC</name>
<organism evidence="2 3">
    <name type="scientific">Caerostris darwini</name>
    <dbReference type="NCBI Taxonomy" id="1538125"/>
    <lineage>
        <taxon>Eukaryota</taxon>
        <taxon>Metazoa</taxon>
        <taxon>Ecdysozoa</taxon>
        <taxon>Arthropoda</taxon>
        <taxon>Chelicerata</taxon>
        <taxon>Arachnida</taxon>
        <taxon>Araneae</taxon>
        <taxon>Araneomorphae</taxon>
        <taxon>Entelegynae</taxon>
        <taxon>Araneoidea</taxon>
        <taxon>Araneidae</taxon>
        <taxon>Caerostris</taxon>
    </lineage>
</organism>
<sequence>MFSFAGRFILSNATFILDGTAWITGMAPQDSCGIVSTLVLAIGAFHLKQTALSLVTDPMADHGPRSVDRRRSLPPFARNPLLMQSPCRAGKTMGARLELS</sequence>